<reference evidence="2 3" key="2">
    <citation type="submission" date="2018-06" db="EMBL/GenBank/DDBJ databases">
        <authorList>
            <person name="Zhirakovskaya E."/>
        </authorList>
    </citation>
    <scope>NUCLEOTIDE SEQUENCE [LARGE SCALE GENOMIC DNA]</scope>
    <source>
        <strain evidence="2 3">FBKL4.011</strain>
    </source>
</reference>
<dbReference type="PANTHER" id="PTHR39179">
    <property type="entry name" value="SPORE COAT PROTEIN I"/>
    <property type="match status" value="1"/>
</dbReference>
<dbReference type="Proteomes" id="UP000251213">
    <property type="component" value="Unassembled WGS sequence"/>
</dbReference>
<evidence type="ECO:0000313" key="3">
    <source>
        <dbReference type="Proteomes" id="UP000251213"/>
    </source>
</evidence>
<comment type="caution">
    <text evidence="2">The sequence shown here is derived from an EMBL/GenBank/DDBJ whole genome shotgun (WGS) entry which is preliminary data.</text>
</comment>
<dbReference type="PANTHER" id="PTHR39179:SF3">
    <property type="entry name" value="COTS-RELATED PROTEIN"/>
    <property type="match status" value="1"/>
</dbReference>
<proteinExistence type="predicted"/>
<sequence length="315" mass="38000">MNSPRYKDIEKLLHQSVREISYYQRNWLIKTDRQAWIAKRIRSVSKHRWWLQLDTELRLRGFYPMLPIVSDQKRWMLTPFIKGKTCNYTNFDEVNQCVGLLAHFHYVGRNLYTPPIQGAAFLLIHRLHDRLVQFYRILHQADSIPGELGEILRAYGTDFYSYGLKAWERLEGISFARFNWDEYLRQYLTHRDLASHNWLVDQQGKIWMIDFDTAAYDCQLGDLWQITTRILSSNQWQIQVGKRIFSTYEATRPLSSIEKKYLSILFSFPNEFYREMIGLIQQKRGYKKTHSLPYIHKIILDRKNWLEFIKHFSSW</sequence>
<accession>A0A364K8L2</accession>
<evidence type="ECO:0000313" key="2">
    <source>
        <dbReference type="EMBL" id="RAL26633.1"/>
    </source>
</evidence>
<dbReference type="SUPFAM" id="SSF56112">
    <property type="entry name" value="Protein kinase-like (PK-like)"/>
    <property type="match status" value="1"/>
</dbReference>
<dbReference type="Pfam" id="PF01636">
    <property type="entry name" value="APH"/>
    <property type="match status" value="1"/>
</dbReference>
<feature type="domain" description="Aminoglycoside phosphotransferase" evidence="1">
    <location>
        <begin position="22"/>
        <end position="229"/>
    </location>
</feature>
<name>A0A364K8L2_9BACL</name>
<dbReference type="GO" id="GO:0042601">
    <property type="term" value="C:endospore-forming forespore"/>
    <property type="evidence" value="ECO:0007669"/>
    <property type="project" value="TreeGrafter"/>
</dbReference>
<reference evidence="2 3" key="1">
    <citation type="submission" date="2018-06" db="EMBL/GenBank/DDBJ databases">
        <title>Thermoflavimicrobium daqus sp. nov., a thermophilic microbe isolated from Moutai-flavour Daqu.</title>
        <authorList>
            <person name="Wang X."/>
            <person name="Zhou H."/>
        </authorList>
    </citation>
    <scope>NUCLEOTIDE SEQUENCE [LARGE SCALE GENOMIC DNA]</scope>
    <source>
        <strain evidence="2 3">FBKL4.011</strain>
    </source>
</reference>
<dbReference type="AlphaFoldDB" id="A0A364K8L2"/>
<dbReference type="RefSeq" id="WP_113657238.1">
    <property type="nucleotide sequence ID" value="NZ_KZ845663.1"/>
</dbReference>
<protein>
    <recommendedName>
        <fullName evidence="1">Aminoglycoside phosphotransferase domain-containing protein</fullName>
    </recommendedName>
</protein>
<dbReference type="EMBL" id="QJKK01000001">
    <property type="protein sequence ID" value="RAL26633.1"/>
    <property type="molecule type" value="Genomic_DNA"/>
</dbReference>
<organism evidence="2 3">
    <name type="scientific">Thermoflavimicrobium daqui</name>
    <dbReference type="NCBI Taxonomy" id="2137476"/>
    <lineage>
        <taxon>Bacteria</taxon>
        <taxon>Bacillati</taxon>
        <taxon>Bacillota</taxon>
        <taxon>Bacilli</taxon>
        <taxon>Bacillales</taxon>
        <taxon>Thermoactinomycetaceae</taxon>
        <taxon>Thermoflavimicrobium</taxon>
    </lineage>
</organism>
<dbReference type="InterPro" id="IPR047175">
    <property type="entry name" value="CotS-like"/>
</dbReference>
<dbReference type="OrthoDB" id="2373610at2"/>
<dbReference type="Gene3D" id="3.90.1200.10">
    <property type="match status" value="1"/>
</dbReference>
<keyword evidence="3" id="KW-1185">Reference proteome</keyword>
<gene>
    <name evidence="2" type="ORF">DL897_00870</name>
</gene>
<dbReference type="InterPro" id="IPR011009">
    <property type="entry name" value="Kinase-like_dom_sf"/>
</dbReference>
<dbReference type="InterPro" id="IPR002575">
    <property type="entry name" value="Aminoglycoside_PTrfase"/>
</dbReference>
<evidence type="ECO:0000259" key="1">
    <source>
        <dbReference type="Pfam" id="PF01636"/>
    </source>
</evidence>